<evidence type="ECO:0000313" key="2">
    <source>
        <dbReference type="EnsemblPlants" id="TuG1812G0300002914.01.T08"/>
    </source>
</evidence>
<keyword evidence="3" id="KW-1185">Reference proteome</keyword>
<reference evidence="2" key="3">
    <citation type="submission" date="2022-06" db="UniProtKB">
        <authorList>
            <consortium name="EnsemblPlants"/>
        </authorList>
    </citation>
    <scope>IDENTIFICATION</scope>
</reference>
<accession>A0A8R7TVY7</accession>
<dbReference type="Proteomes" id="UP000015106">
    <property type="component" value="Chromosome 3"/>
</dbReference>
<reference evidence="3" key="1">
    <citation type="journal article" date="2013" name="Nature">
        <title>Draft genome of the wheat A-genome progenitor Triticum urartu.</title>
        <authorList>
            <person name="Ling H.Q."/>
            <person name="Zhao S."/>
            <person name="Liu D."/>
            <person name="Wang J."/>
            <person name="Sun H."/>
            <person name="Zhang C."/>
            <person name="Fan H."/>
            <person name="Li D."/>
            <person name="Dong L."/>
            <person name="Tao Y."/>
            <person name="Gao C."/>
            <person name="Wu H."/>
            <person name="Li Y."/>
            <person name="Cui Y."/>
            <person name="Guo X."/>
            <person name="Zheng S."/>
            <person name="Wang B."/>
            <person name="Yu K."/>
            <person name="Liang Q."/>
            <person name="Yang W."/>
            <person name="Lou X."/>
            <person name="Chen J."/>
            <person name="Feng M."/>
            <person name="Jian J."/>
            <person name="Zhang X."/>
            <person name="Luo G."/>
            <person name="Jiang Y."/>
            <person name="Liu J."/>
            <person name="Wang Z."/>
            <person name="Sha Y."/>
            <person name="Zhang B."/>
            <person name="Wu H."/>
            <person name="Tang D."/>
            <person name="Shen Q."/>
            <person name="Xue P."/>
            <person name="Zou S."/>
            <person name="Wang X."/>
            <person name="Liu X."/>
            <person name="Wang F."/>
            <person name="Yang Y."/>
            <person name="An X."/>
            <person name="Dong Z."/>
            <person name="Zhang K."/>
            <person name="Zhang X."/>
            <person name="Luo M.C."/>
            <person name="Dvorak J."/>
            <person name="Tong Y."/>
            <person name="Wang J."/>
            <person name="Yang H."/>
            <person name="Li Z."/>
            <person name="Wang D."/>
            <person name="Zhang A."/>
            <person name="Wang J."/>
        </authorList>
    </citation>
    <scope>NUCLEOTIDE SEQUENCE</scope>
    <source>
        <strain evidence="3">cv. G1812</strain>
    </source>
</reference>
<feature type="transmembrane region" description="Helical" evidence="1">
    <location>
        <begin position="7"/>
        <end position="24"/>
    </location>
</feature>
<keyword evidence="1" id="KW-1133">Transmembrane helix</keyword>
<dbReference type="Gramene" id="TuG1812G0300002914.01.T08">
    <property type="protein sequence ID" value="TuG1812G0300002914.01.T08"/>
    <property type="gene ID" value="TuG1812G0300002914.01"/>
</dbReference>
<evidence type="ECO:0000256" key="1">
    <source>
        <dbReference type="SAM" id="Phobius"/>
    </source>
</evidence>
<dbReference type="AlphaFoldDB" id="A0A8R7TVY7"/>
<sequence>MIIDDPVLSLILICYLVWITTLMWNSTSLHVVCRLDIVTDLTRITTLPWNCTSRHVVFSQSVGVSHIFGTCGGSDLSDSQLSKQRGFRMIGLNVSWPLYDLKTALLFVIGVI</sequence>
<name>A0A8R7TVY7_TRIUA</name>
<proteinExistence type="predicted"/>
<keyword evidence="1" id="KW-0812">Transmembrane</keyword>
<protein>
    <submittedName>
        <fullName evidence="2">Uncharacterized protein</fullName>
    </submittedName>
</protein>
<reference evidence="2" key="2">
    <citation type="submission" date="2018-03" db="EMBL/GenBank/DDBJ databases">
        <title>The Triticum urartu genome reveals the dynamic nature of wheat genome evolution.</title>
        <authorList>
            <person name="Ling H."/>
            <person name="Ma B."/>
            <person name="Shi X."/>
            <person name="Liu H."/>
            <person name="Dong L."/>
            <person name="Sun H."/>
            <person name="Cao Y."/>
            <person name="Gao Q."/>
            <person name="Zheng S."/>
            <person name="Li Y."/>
            <person name="Yu Y."/>
            <person name="Du H."/>
            <person name="Qi M."/>
            <person name="Li Y."/>
            <person name="Yu H."/>
            <person name="Cui Y."/>
            <person name="Wang N."/>
            <person name="Chen C."/>
            <person name="Wu H."/>
            <person name="Zhao Y."/>
            <person name="Zhang J."/>
            <person name="Li Y."/>
            <person name="Zhou W."/>
            <person name="Zhang B."/>
            <person name="Hu W."/>
            <person name="Eijk M."/>
            <person name="Tang J."/>
            <person name="Witsenboer H."/>
            <person name="Zhao S."/>
            <person name="Li Z."/>
            <person name="Zhang A."/>
            <person name="Wang D."/>
            <person name="Liang C."/>
        </authorList>
    </citation>
    <scope>NUCLEOTIDE SEQUENCE [LARGE SCALE GENOMIC DNA]</scope>
    <source>
        <strain evidence="2">cv. G1812</strain>
    </source>
</reference>
<keyword evidence="1" id="KW-0472">Membrane</keyword>
<dbReference type="EnsemblPlants" id="TuG1812G0300002914.01.T08">
    <property type="protein sequence ID" value="TuG1812G0300002914.01.T08"/>
    <property type="gene ID" value="TuG1812G0300002914.01"/>
</dbReference>
<evidence type="ECO:0000313" key="3">
    <source>
        <dbReference type="Proteomes" id="UP000015106"/>
    </source>
</evidence>
<organism evidence="2 3">
    <name type="scientific">Triticum urartu</name>
    <name type="common">Red wild einkorn</name>
    <name type="synonym">Crithodium urartu</name>
    <dbReference type="NCBI Taxonomy" id="4572"/>
    <lineage>
        <taxon>Eukaryota</taxon>
        <taxon>Viridiplantae</taxon>
        <taxon>Streptophyta</taxon>
        <taxon>Embryophyta</taxon>
        <taxon>Tracheophyta</taxon>
        <taxon>Spermatophyta</taxon>
        <taxon>Magnoliopsida</taxon>
        <taxon>Liliopsida</taxon>
        <taxon>Poales</taxon>
        <taxon>Poaceae</taxon>
        <taxon>BOP clade</taxon>
        <taxon>Pooideae</taxon>
        <taxon>Triticodae</taxon>
        <taxon>Triticeae</taxon>
        <taxon>Triticinae</taxon>
        <taxon>Triticum</taxon>
    </lineage>
</organism>